<dbReference type="Proteomes" id="UP001177140">
    <property type="component" value="Unassembled WGS sequence"/>
</dbReference>
<reference evidence="2" key="1">
    <citation type="submission" date="2022-03" db="EMBL/GenBank/DDBJ databases">
        <title>A functionally conserved STORR gene fusion in Papaver species that diverged 16.8 million years ago.</title>
        <authorList>
            <person name="Catania T."/>
        </authorList>
    </citation>
    <scope>NUCLEOTIDE SEQUENCE</scope>
    <source>
        <strain evidence="2">S-191538</strain>
    </source>
</reference>
<evidence type="ECO:0000256" key="1">
    <source>
        <dbReference type="SAM" id="MobiDB-lite"/>
    </source>
</evidence>
<dbReference type="AlphaFoldDB" id="A0AA41SD05"/>
<accession>A0AA41SD05</accession>
<evidence type="ECO:0000313" key="2">
    <source>
        <dbReference type="EMBL" id="MCL7034167.1"/>
    </source>
</evidence>
<protein>
    <submittedName>
        <fullName evidence="2">Uncharacterized protein</fullName>
    </submittedName>
</protein>
<gene>
    <name evidence="2" type="ORF">MKW94_004035</name>
</gene>
<proteinExistence type="predicted"/>
<evidence type="ECO:0000313" key="3">
    <source>
        <dbReference type="Proteomes" id="UP001177140"/>
    </source>
</evidence>
<keyword evidence="3" id="KW-1185">Reference proteome</keyword>
<name>A0AA41SD05_PAPNU</name>
<feature type="compositionally biased region" description="Acidic residues" evidence="1">
    <location>
        <begin position="1"/>
        <end position="14"/>
    </location>
</feature>
<sequence length="61" mass="6887">MATSETESDGELEQYSDSHSDQSVSSEDNPEMEKGKRGSTRLPKLLKNNNGDRLKAFTRRK</sequence>
<comment type="caution">
    <text evidence="2">The sequence shown here is derived from an EMBL/GenBank/DDBJ whole genome shotgun (WGS) entry which is preliminary data.</text>
</comment>
<feature type="region of interest" description="Disordered" evidence="1">
    <location>
        <begin position="1"/>
        <end position="61"/>
    </location>
</feature>
<dbReference type="EMBL" id="JAJJMA010142580">
    <property type="protein sequence ID" value="MCL7034167.1"/>
    <property type="molecule type" value="Genomic_DNA"/>
</dbReference>
<organism evidence="2 3">
    <name type="scientific">Papaver nudicaule</name>
    <name type="common">Iceland poppy</name>
    <dbReference type="NCBI Taxonomy" id="74823"/>
    <lineage>
        <taxon>Eukaryota</taxon>
        <taxon>Viridiplantae</taxon>
        <taxon>Streptophyta</taxon>
        <taxon>Embryophyta</taxon>
        <taxon>Tracheophyta</taxon>
        <taxon>Spermatophyta</taxon>
        <taxon>Magnoliopsida</taxon>
        <taxon>Ranunculales</taxon>
        <taxon>Papaveraceae</taxon>
        <taxon>Papaveroideae</taxon>
        <taxon>Papaver</taxon>
    </lineage>
</organism>